<dbReference type="EMBL" id="JANBPG010000002">
    <property type="protein sequence ID" value="KAJ1902340.1"/>
    <property type="molecule type" value="Genomic_DNA"/>
</dbReference>
<proteinExistence type="predicted"/>
<dbReference type="Proteomes" id="UP001150581">
    <property type="component" value="Unassembled WGS sequence"/>
</dbReference>
<name>A0ACC1IX14_9FUNG</name>
<organism evidence="1 2">
    <name type="scientific">Kickxella alabastrina</name>
    <dbReference type="NCBI Taxonomy" id="61397"/>
    <lineage>
        <taxon>Eukaryota</taxon>
        <taxon>Fungi</taxon>
        <taxon>Fungi incertae sedis</taxon>
        <taxon>Zoopagomycota</taxon>
        <taxon>Kickxellomycotina</taxon>
        <taxon>Kickxellomycetes</taxon>
        <taxon>Kickxellales</taxon>
        <taxon>Kickxellaceae</taxon>
        <taxon>Kickxella</taxon>
    </lineage>
</organism>
<evidence type="ECO:0000313" key="2">
    <source>
        <dbReference type="Proteomes" id="UP001150581"/>
    </source>
</evidence>
<accession>A0ACC1IX14</accession>
<gene>
    <name evidence="1" type="primary">TCEB3</name>
    <name evidence="1" type="ORF">LPJ66_000100</name>
</gene>
<keyword evidence="2" id="KW-1185">Reference proteome</keyword>
<reference evidence="1" key="1">
    <citation type="submission" date="2022-07" db="EMBL/GenBank/DDBJ databases">
        <title>Phylogenomic reconstructions and comparative analyses of Kickxellomycotina fungi.</title>
        <authorList>
            <person name="Reynolds N.K."/>
            <person name="Stajich J.E."/>
            <person name="Barry K."/>
            <person name="Grigoriev I.V."/>
            <person name="Crous P."/>
            <person name="Smith M.E."/>
        </authorList>
    </citation>
    <scope>NUCLEOTIDE SEQUENCE</scope>
    <source>
        <strain evidence="1">Benny 63K</strain>
    </source>
</reference>
<sequence>MDGLPARQHRLPSLKELCQRALTKHHHGLRFLGITPHFLLLDALTQCTPQQLETLEHLNPHILDDNGPLWRHHCVRKNAALEHLDAGQLAVGFWREKFREMRIEDELRRRDILERVRGKMEEEERKARRIEIIPMGSAVVQGRRPGRVSRAGCSLMQRARAETRAHMDLLGVAPGRGRPGSTSGSSATPKAAATMASPSTLTPKSSLTSTSKLIPSANSPQTHNRPANASSAAMQYSSPNRLSPARSPAYSQLYSPSYYSSASSCSPTHSASAYSPPYVPEASPCAAGQAQYSGYNIFEDIFGVSHTPGLPSTVSITEQTRHQTPGGASKRKRMAEEDRYSPECH</sequence>
<comment type="caution">
    <text evidence="1">The sequence shown here is derived from an EMBL/GenBank/DDBJ whole genome shotgun (WGS) entry which is preliminary data.</text>
</comment>
<evidence type="ECO:0000313" key="1">
    <source>
        <dbReference type="EMBL" id="KAJ1902340.1"/>
    </source>
</evidence>
<protein>
    <submittedName>
        <fullName evidence="1">Elongin-A</fullName>
    </submittedName>
</protein>